<evidence type="ECO:0000259" key="2">
    <source>
        <dbReference type="Pfam" id="PF12850"/>
    </source>
</evidence>
<dbReference type="RefSeq" id="WP_013537905.1">
    <property type="nucleotide sequence ID" value="NC_014926.1"/>
</dbReference>
<dbReference type="KEGG" id="tam:Theam_1155"/>
<dbReference type="HOGENOM" id="CLU_092313_0_1_0"/>
<dbReference type="Gene3D" id="3.60.21.10">
    <property type="match status" value="1"/>
</dbReference>
<dbReference type="STRING" id="648996.Theam_1155"/>
<dbReference type="InterPro" id="IPR029052">
    <property type="entry name" value="Metallo-depent_PP-like"/>
</dbReference>
<dbReference type="AlphaFoldDB" id="E8T2M4"/>
<dbReference type="Pfam" id="PF12850">
    <property type="entry name" value="Metallophos_2"/>
    <property type="match status" value="1"/>
</dbReference>
<protein>
    <submittedName>
        <fullName evidence="3">Metallophosphoesterase</fullName>
    </submittedName>
</protein>
<dbReference type="EMBL" id="CP002444">
    <property type="protein sequence ID" value="ADU97119.1"/>
    <property type="molecule type" value="Genomic_DNA"/>
</dbReference>
<comment type="similarity">
    <text evidence="1">Belongs to the metallophosphoesterase superfamily. YfcE family.</text>
</comment>
<keyword evidence="4" id="KW-1185">Reference proteome</keyword>
<gene>
    <name evidence="3" type="ordered locus">Theam_1155</name>
</gene>
<evidence type="ECO:0000313" key="4">
    <source>
        <dbReference type="Proteomes" id="UP000006362"/>
    </source>
</evidence>
<dbReference type="SUPFAM" id="SSF56300">
    <property type="entry name" value="Metallo-dependent phosphatases"/>
    <property type="match status" value="1"/>
</dbReference>
<sequence>MFYFISDTHFFHRNILKLCPLKRREGFEELILSNLERVLREGDTLFVLGDFLWREVEGFKERWRSLPGRKVLICGNHDWPLGEKLSDYFDEIYDFSLALEIKGKRLLLCHFPSKDLRTYRYCELQARITREFRSTGASLLIHGHVHFNPYGVFCGCHLNRVKCVNVNVEFTNYLPVSQEELPL</sequence>
<organism evidence="3 4">
    <name type="scientific">Thermovibrio ammonificans (strain DSM 15698 / JCM 12110 / HB-1)</name>
    <dbReference type="NCBI Taxonomy" id="648996"/>
    <lineage>
        <taxon>Bacteria</taxon>
        <taxon>Pseudomonadati</taxon>
        <taxon>Aquificota</taxon>
        <taxon>Aquificia</taxon>
        <taxon>Desulfurobacteriales</taxon>
        <taxon>Desulfurobacteriaceae</taxon>
        <taxon>Thermovibrio</taxon>
    </lineage>
</organism>
<feature type="domain" description="Calcineurin-like phosphoesterase" evidence="2">
    <location>
        <begin position="4"/>
        <end position="146"/>
    </location>
</feature>
<dbReference type="OrthoDB" id="5380073at2"/>
<accession>E8T2M4</accession>
<proteinExistence type="inferred from homology"/>
<evidence type="ECO:0000313" key="3">
    <source>
        <dbReference type="EMBL" id="ADU97119.1"/>
    </source>
</evidence>
<reference evidence="3" key="1">
    <citation type="submission" date="2011-01" db="EMBL/GenBank/DDBJ databases">
        <title>Complete sequence of chromosome of Thermovibrio ammonificans HB-1.</title>
        <authorList>
            <consortium name="US DOE Joint Genome Institute"/>
            <person name="Lucas S."/>
            <person name="Copeland A."/>
            <person name="Lapidus A."/>
            <person name="Cheng J.-F."/>
            <person name="Goodwin L."/>
            <person name="Pitluck S."/>
            <person name="Davenport K."/>
            <person name="Detter J.C."/>
            <person name="Han C."/>
            <person name="Tapia R."/>
            <person name="Land M."/>
            <person name="Hauser L."/>
            <person name="Kyrpides N."/>
            <person name="Ivanova N."/>
            <person name="Ovchinnikova G."/>
            <person name="Vetriani C."/>
            <person name="Woyke T."/>
        </authorList>
    </citation>
    <scope>NUCLEOTIDE SEQUENCE [LARGE SCALE GENOMIC DNA]</scope>
    <source>
        <strain evidence="3">HB-1</strain>
    </source>
</reference>
<dbReference type="eggNOG" id="COG4186">
    <property type="taxonomic scope" value="Bacteria"/>
</dbReference>
<evidence type="ECO:0000256" key="1">
    <source>
        <dbReference type="ARBA" id="ARBA00008950"/>
    </source>
</evidence>
<name>E8T2M4_THEA1</name>
<dbReference type="Proteomes" id="UP000006362">
    <property type="component" value="Chromosome"/>
</dbReference>
<dbReference type="InterPro" id="IPR024654">
    <property type="entry name" value="Calcineurin-like_PHP_lpxH"/>
</dbReference>